<feature type="chain" id="PRO_5046298722" description="PASTA domain-containing protein" evidence="1">
    <location>
        <begin position="17"/>
        <end position="161"/>
    </location>
</feature>
<evidence type="ECO:0000313" key="3">
    <source>
        <dbReference type="Proteomes" id="UP000612282"/>
    </source>
</evidence>
<feature type="signal peptide" evidence="1">
    <location>
        <begin position="1"/>
        <end position="16"/>
    </location>
</feature>
<proteinExistence type="predicted"/>
<reference evidence="2 3" key="1">
    <citation type="submission" date="2021-01" db="EMBL/GenBank/DDBJ databases">
        <title>Whole genome shotgun sequence of Actinoplanes couchii NBRC 106145.</title>
        <authorList>
            <person name="Komaki H."/>
            <person name="Tamura T."/>
        </authorList>
    </citation>
    <scope>NUCLEOTIDE SEQUENCE [LARGE SCALE GENOMIC DNA]</scope>
    <source>
        <strain evidence="2 3">NBRC 106145</strain>
    </source>
</reference>
<evidence type="ECO:0000256" key="1">
    <source>
        <dbReference type="SAM" id="SignalP"/>
    </source>
</evidence>
<keyword evidence="1" id="KW-0732">Signal</keyword>
<evidence type="ECO:0008006" key="4">
    <source>
        <dbReference type="Google" id="ProtNLM"/>
    </source>
</evidence>
<protein>
    <recommendedName>
        <fullName evidence="4">PASTA domain-containing protein</fullName>
    </recommendedName>
</protein>
<dbReference type="EMBL" id="BOMG01000108">
    <property type="protein sequence ID" value="GID60406.1"/>
    <property type="molecule type" value="Genomic_DNA"/>
</dbReference>
<keyword evidence="3" id="KW-1185">Reference proteome</keyword>
<sequence>MLISLGSLLLAGCANAADTGPEIATARSGPPVTGTSAAATGDAKAFVTCMRDAGVQVDDAKPGQAWQMKPGDKTDPDFPDAMAECKSLLPAGSGGAPVISEEQLTRMREFAQCMRSNGVPDFADPGPNGFASAPKDAAAAERATRTCGAILGIDPNAPHQG</sequence>
<dbReference type="Proteomes" id="UP000612282">
    <property type="component" value="Unassembled WGS sequence"/>
</dbReference>
<gene>
    <name evidence="2" type="ORF">Aco03nite_088100</name>
</gene>
<name>A0ABQ3XPH6_9ACTN</name>
<comment type="caution">
    <text evidence="2">The sequence shown here is derived from an EMBL/GenBank/DDBJ whole genome shotgun (WGS) entry which is preliminary data.</text>
</comment>
<organism evidence="2 3">
    <name type="scientific">Actinoplanes couchii</name>
    <dbReference type="NCBI Taxonomy" id="403638"/>
    <lineage>
        <taxon>Bacteria</taxon>
        <taxon>Bacillati</taxon>
        <taxon>Actinomycetota</taxon>
        <taxon>Actinomycetes</taxon>
        <taxon>Micromonosporales</taxon>
        <taxon>Micromonosporaceae</taxon>
        <taxon>Actinoplanes</taxon>
    </lineage>
</organism>
<accession>A0ABQ3XPH6</accession>
<evidence type="ECO:0000313" key="2">
    <source>
        <dbReference type="EMBL" id="GID60406.1"/>
    </source>
</evidence>